<comment type="pathway">
    <text evidence="2 8">One-carbon metabolism; tetrahydrofolate interconversion.</text>
</comment>
<evidence type="ECO:0000313" key="10">
    <source>
        <dbReference type="Proteomes" id="UP001428817"/>
    </source>
</evidence>
<evidence type="ECO:0000256" key="6">
    <source>
        <dbReference type="ARBA" id="ARBA00023002"/>
    </source>
</evidence>
<evidence type="ECO:0000256" key="8">
    <source>
        <dbReference type="RuleBase" id="RU003862"/>
    </source>
</evidence>
<sequence>MSVAELLAAPQLELMPTRDAADRFEGLPEGATVTVTCAPRRGLAPTLDLVERLAARGFRAVPHLAARQVRDAAELAETLGRLDRAGVREAFVVAGDAVVPAGEFPDGPALLRAMDRLGHSLTRIGVPGYPEGHPSVPDDALWAALREKQRFAHYVVTQMCFDAAALRGFVAEARRRGIALPVLVGLPGAVDAGTLLRLGVRIGVGDSLRFALGHRGVAGTLLRPGRYRPDTLLGELDSGEFAGLHLFTFNQVEPTLRWLAEARRRAAA</sequence>
<evidence type="ECO:0000256" key="3">
    <source>
        <dbReference type="ARBA" id="ARBA00006743"/>
    </source>
</evidence>
<comment type="similarity">
    <text evidence="3 8">Belongs to the methylenetetrahydrofolate reductase family.</text>
</comment>
<keyword evidence="5 8" id="KW-0274">FAD</keyword>
<comment type="cofactor">
    <cofactor evidence="1 8">
        <name>FAD</name>
        <dbReference type="ChEBI" id="CHEBI:57692"/>
    </cofactor>
</comment>
<evidence type="ECO:0000256" key="2">
    <source>
        <dbReference type="ARBA" id="ARBA00004777"/>
    </source>
</evidence>
<keyword evidence="10" id="KW-1185">Reference proteome</keyword>
<dbReference type="RefSeq" id="WP_345702866.1">
    <property type="nucleotide sequence ID" value="NZ_BAABJP010000015.1"/>
</dbReference>
<dbReference type="InterPro" id="IPR003171">
    <property type="entry name" value="Mehydrof_redctse-like"/>
</dbReference>
<gene>
    <name evidence="9" type="ORF">GCM10023321_32440</name>
</gene>
<evidence type="ECO:0000256" key="7">
    <source>
        <dbReference type="ARBA" id="ARBA00048628"/>
    </source>
</evidence>
<evidence type="ECO:0000256" key="5">
    <source>
        <dbReference type="ARBA" id="ARBA00022827"/>
    </source>
</evidence>
<dbReference type="EMBL" id="BAABJP010000015">
    <property type="protein sequence ID" value="GAA5156551.1"/>
    <property type="molecule type" value="Genomic_DNA"/>
</dbReference>
<organism evidence="9 10">
    <name type="scientific">Pseudonocardia eucalypti</name>
    <dbReference type="NCBI Taxonomy" id="648755"/>
    <lineage>
        <taxon>Bacteria</taxon>
        <taxon>Bacillati</taxon>
        <taxon>Actinomycetota</taxon>
        <taxon>Actinomycetes</taxon>
        <taxon>Pseudonocardiales</taxon>
        <taxon>Pseudonocardiaceae</taxon>
        <taxon>Pseudonocardia</taxon>
    </lineage>
</organism>
<dbReference type="InterPro" id="IPR029041">
    <property type="entry name" value="FAD-linked_oxidoreductase-like"/>
</dbReference>
<dbReference type="PANTHER" id="PTHR45754:SF3">
    <property type="entry name" value="METHYLENETETRAHYDROFOLATE REDUCTASE (NADPH)"/>
    <property type="match status" value="1"/>
</dbReference>
<dbReference type="Proteomes" id="UP001428817">
    <property type="component" value="Unassembled WGS sequence"/>
</dbReference>
<dbReference type="SUPFAM" id="SSF51730">
    <property type="entry name" value="FAD-linked oxidoreductase"/>
    <property type="match status" value="1"/>
</dbReference>
<accession>A0ABP9Q4N5</accession>
<dbReference type="PANTHER" id="PTHR45754">
    <property type="entry name" value="METHYLENETETRAHYDROFOLATE REDUCTASE"/>
    <property type="match status" value="1"/>
</dbReference>
<keyword evidence="6 8" id="KW-0560">Oxidoreductase</keyword>
<keyword evidence="4 8" id="KW-0285">Flavoprotein</keyword>
<comment type="catalytic activity">
    <reaction evidence="7">
        <text>(6S)-5-methyl-5,6,7,8-tetrahydrofolate + NAD(+) = (6R)-5,10-methylene-5,6,7,8-tetrahydrofolate + NADH + H(+)</text>
        <dbReference type="Rhea" id="RHEA:19821"/>
        <dbReference type="ChEBI" id="CHEBI:15378"/>
        <dbReference type="ChEBI" id="CHEBI:15636"/>
        <dbReference type="ChEBI" id="CHEBI:18608"/>
        <dbReference type="ChEBI" id="CHEBI:57540"/>
        <dbReference type="ChEBI" id="CHEBI:57945"/>
        <dbReference type="EC" id="1.5.1.54"/>
    </reaction>
    <physiologicalReaction direction="right-to-left" evidence="7">
        <dbReference type="Rhea" id="RHEA:19823"/>
    </physiologicalReaction>
</comment>
<dbReference type="Pfam" id="PF02219">
    <property type="entry name" value="MTHFR"/>
    <property type="match status" value="1"/>
</dbReference>
<evidence type="ECO:0000256" key="4">
    <source>
        <dbReference type="ARBA" id="ARBA00022630"/>
    </source>
</evidence>
<protein>
    <recommendedName>
        <fullName evidence="8">Methylenetetrahydrofolate reductase</fullName>
    </recommendedName>
</protein>
<evidence type="ECO:0000256" key="1">
    <source>
        <dbReference type="ARBA" id="ARBA00001974"/>
    </source>
</evidence>
<reference evidence="10" key="1">
    <citation type="journal article" date="2019" name="Int. J. Syst. Evol. Microbiol.">
        <title>The Global Catalogue of Microorganisms (GCM) 10K type strain sequencing project: providing services to taxonomists for standard genome sequencing and annotation.</title>
        <authorList>
            <consortium name="The Broad Institute Genomics Platform"/>
            <consortium name="The Broad Institute Genome Sequencing Center for Infectious Disease"/>
            <person name="Wu L."/>
            <person name="Ma J."/>
        </authorList>
    </citation>
    <scope>NUCLEOTIDE SEQUENCE [LARGE SCALE GENOMIC DNA]</scope>
    <source>
        <strain evidence="10">JCM 18303</strain>
    </source>
</reference>
<dbReference type="Gene3D" id="3.20.20.220">
    <property type="match status" value="1"/>
</dbReference>
<name>A0ABP9Q4N5_9PSEU</name>
<comment type="caution">
    <text evidence="9">The sequence shown here is derived from an EMBL/GenBank/DDBJ whole genome shotgun (WGS) entry which is preliminary data.</text>
</comment>
<evidence type="ECO:0000313" key="9">
    <source>
        <dbReference type="EMBL" id="GAA5156551.1"/>
    </source>
</evidence>
<proteinExistence type="inferred from homology"/>